<sequence length="95" mass="11192">MSSGWVKNITGIRRRHVNKEDFWTGFRSISHRLKQILGVDGDGWPFRMYPYMVCAFEKKFVEWYEVQRVIFSGESRPRHLYLRMASSGSCTQSAP</sequence>
<name>A0A0P8XDC2_DROAN</name>
<gene>
    <name evidence="2" type="primary">Dana\GF27524</name>
    <name evidence="2" type="ORF">GF27524</name>
</gene>
<dbReference type="EMBL" id="CH903361">
    <property type="protein sequence ID" value="KPU72649.1"/>
    <property type="molecule type" value="Genomic_DNA"/>
</dbReference>
<accession>A0A0P8XDC2</accession>
<organism evidence="2 3">
    <name type="scientific">Drosophila ananassae</name>
    <name type="common">Fruit fly</name>
    <dbReference type="NCBI Taxonomy" id="7217"/>
    <lineage>
        <taxon>Eukaryota</taxon>
        <taxon>Metazoa</taxon>
        <taxon>Ecdysozoa</taxon>
        <taxon>Arthropoda</taxon>
        <taxon>Hexapoda</taxon>
        <taxon>Insecta</taxon>
        <taxon>Pterygota</taxon>
        <taxon>Neoptera</taxon>
        <taxon>Endopterygota</taxon>
        <taxon>Diptera</taxon>
        <taxon>Brachycera</taxon>
        <taxon>Muscomorpha</taxon>
        <taxon>Ephydroidea</taxon>
        <taxon>Drosophilidae</taxon>
        <taxon>Drosophila</taxon>
        <taxon>Sophophora</taxon>
    </lineage>
</organism>
<proteinExistence type="predicted"/>
<dbReference type="AlphaFoldDB" id="A0A0P8XDC2"/>
<evidence type="ECO:0000313" key="2">
    <source>
        <dbReference type="EMBL" id="KPU72650.1"/>
    </source>
</evidence>
<keyword evidence="3" id="KW-1185">Reference proteome</keyword>
<dbReference type="Proteomes" id="UP000007801">
    <property type="component" value="Unassembled WGS sequence"/>
</dbReference>
<reference evidence="2" key="2">
    <citation type="journal article" date="2008" name="Bioinformatics">
        <title>Assembly reconciliation.</title>
        <authorList>
            <person name="Zimin A.V."/>
            <person name="Smith D.R."/>
            <person name="Sutton G."/>
            <person name="Yorke J.A."/>
        </authorList>
    </citation>
    <scope>NUCLEOTIDE SEQUENCE</scope>
    <source>
        <strain evidence="2">TSC#14024-0371.13</strain>
    </source>
</reference>
<evidence type="ECO:0000313" key="1">
    <source>
        <dbReference type="EMBL" id="KPU72649.1"/>
    </source>
</evidence>
<evidence type="ECO:0000313" key="3">
    <source>
        <dbReference type="Proteomes" id="UP000007801"/>
    </source>
</evidence>
<reference evidence="2 3" key="1">
    <citation type="journal article" date="2007" name="Nature">
        <title>Evolution of genes and genomes on the Drosophila phylogeny.</title>
        <authorList>
            <consortium name="Drosophila 12 Genomes Consortium"/>
            <person name="Clark A.G."/>
            <person name="Eisen M.B."/>
            <person name="Smith D.R."/>
            <person name="Bergman C.M."/>
            <person name="Oliver B."/>
            <person name="Markow T.A."/>
            <person name="Kaufman T.C."/>
            <person name="Kellis M."/>
            <person name="Gelbart W."/>
            <person name="Iyer V.N."/>
            <person name="Pollard D.A."/>
            <person name="Sackton T.B."/>
            <person name="Larracuente A.M."/>
            <person name="Singh N.D."/>
            <person name="Abad J.P."/>
            <person name="Abt D.N."/>
            <person name="Adryan B."/>
            <person name="Aguade M."/>
            <person name="Akashi H."/>
            <person name="Anderson W.W."/>
            <person name="Aquadro C.F."/>
            <person name="Ardell D.H."/>
            <person name="Arguello R."/>
            <person name="Artieri C.G."/>
            <person name="Barbash D.A."/>
            <person name="Barker D."/>
            <person name="Barsanti P."/>
            <person name="Batterham P."/>
            <person name="Batzoglou S."/>
            <person name="Begun D."/>
            <person name="Bhutkar A."/>
            <person name="Blanco E."/>
            <person name="Bosak S.A."/>
            <person name="Bradley R.K."/>
            <person name="Brand A.D."/>
            <person name="Brent M.R."/>
            <person name="Brooks A.N."/>
            <person name="Brown R.H."/>
            <person name="Butlin R.K."/>
            <person name="Caggese C."/>
            <person name="Calvi B.R."/>
            <person name="Bernardo de Carvalho A."/>
            <person name="Caspi A."/>
            <person name="Castrezana S."/>
            <person name="Celniker S.E."/>
            <person name="Chang J.L."/>
            <person name="Chapple C."/>
            <person name="Chatterji S."/>
            <person name="Chinwalla A."/>
            <person name="Civetta A."/>
            <person name="Clifton S.W."/>
            <person name="Comeron J.M."/>
            <person name="Costello J.C."/>
            <person name="Coyne J.A."/>
            <person name="Daub J."/>
            <person name="David R.G."/>
            <person name="Delcher A.L."/>
            <person name="Delehaunty K."/>
            <person name="Do C.B."/>
            <person name="Ebling H."/>
            <person name="Edwards K."/>
            <person name="Eickbush T."/>
            <person name="Evans J.D."/>
            <person name="Filipski A."/>
            <person name="Findeiss S."/>
            <person name="Freyhult E."/>
            <person name="Fulton L."/>
            <person name="Fulton R."/>
            <person name="Garcia A.C."/>
            <person name="Gardiner A."/>
            <person name="Garfield D.A."/>
            <person name="Garvin B.E."/>
            <person name="Gibson G."/>
            <person name="Gilbert D."/>
            <person name="Gnerre S."/>
            <person name="Godfrey J."/>
            <person name="Good R."/>
            <person name="Gotea V."/>
            <person name="Gravely B."/>
            <person name="Greenberg A.J."/>
            <person name="Griffiths-Jones S."/>
            <person name="Gross S."/>
            <person name="Guigo R."/>
            <person name="Gustafson E.A."/>
            <person name="Haerty W."/>
            <person name="Hahn M.W."/>
            <person name="Halligan D.L."/>
            <person name="Halpern A.L."/>
            <person name="Halter G.M."/>
            <person name="Han M.V."/>
            <person name="Heger A."/>
            <person name="Hillier L."/>
            <person name="Hinrichs A.S."/>
            <person name="Holmes I."/>
            <person name="Hoskins R.A."/>
            <person name="Hubisz M.J."/>
            <person name="Hultmark D."/>
            <person name="Huntley M.A."/>
            <person name="Jaffe D.B."/>
            <person name="Jagadeeshan S."/>
            <person name="Jeck W.R."/>
            <person name="Johnson J."/>
            <person name="Jones C.D."/>
            <person name="Jordan W.C."/>
            <person name="Karpen G.H."/>
            <person name="Kataoka E."/>
            <person name="Keightley P.D."/>
            <person name="Kheradpour P."/>
            <person name="Kirkness E.F."/>
            <person name="Koerich L.B."/>
            <person name="Kristiansen K."/>
            <person name="Kudrna D."/>
            <person name="Kulathinal R.J."/>
            <person name="Kumar S."/>
            <person name="Kwok R."/>
            <person name="Lander E."/>
            <person name="Langley C.H."/>
            <person name="Lapoint R."/>
            <person name="Lazzaro B.P."/>
            <person name="Lee S.J."/>
            <person name="Levesque L."/>
            <person name="Li R."/>
            <person name="Lin C.F."/>
            <person name="Lin M.F."/>
            <person name="Lindblad-Toh K."/>
            <person name="Llopart A."/>
            <person name="Long M."/>
            <person name="Low L."/>
            <person name="Lozovsky E."/>
            <person name="Lu J."/>
            <person name="Luo M."/>
            <person name="Machado C.A."/>
            <person name="Makalowski W."/>
            <person name="Marzo M."/>
            <person name="Matsuda M."/>
            <person name="Matzkin L."/>
            <person name="McAllister B."/>
            <person name="McBride C.S."/>
            <person name="McKernan B."/>
            <person name="McKernan K."/>
            <person name="Mendez-Lago M."/>
            <person name="Minx P."/>
            <person name="Mollenhauer M.U."/>
            <person name="Montooth K."/>
            <person name="Mount S.M."/>
            <person name="Mu X."/>
            <person name="Myers E."/>
            <person name="Negre B."/>
            <person name="Newfeld S."/>
            <person name="Nielsen R."/>
            <person name="Noor M.A."/>
            <person name="O'Grady P."/>
            <person name="Pachter L."/>
            <person name="Papaceit M."/>
            <person name="Parisi M.J."/>
            <person name="Parisi M."/>
            <person name="Parts L."/>
            <person name="Pedersen J.S."/>
            <person name="Pesole G."/>
            <person name="Phillippy A.M."/>
            <person name="Ponting C.P."/>
            <person name="Pop M."/>
            <person name="Porcelli D."/>
            <person name="Powell J.R."/>
            <person name="Prohaska S."/>
            <person name="Pruitt K."/>
            <person name="Puig M."/>
            <person name="Quesneville H."/>
            <person name="Ram K.R."/>
            <person name="Rand D."/>
            <person name="Rasmussen M.D."/>
            <person name="Reed L.K."/>
            <person name="Reenan R."/>
            <person name="Reily A."/>
            <person name="Remington K.A."/>
            <person name="Rieger T.T."/>
            <person name="Ritchie M.G."/>
            <person name="Robin C."/>
            <person name="Rogers Y.H."/>
            <person name="Rohde C."/>
            <person name="Rozas J."/>
            <person name="Rubenfield M.J."/>
            <person name="Ruiz A."/>
            <person name="Russo S."/>
            <person name="Salzberg S.L."/>
            <person name="Sanchez-Gracia A."/>
            <person name="Saranga D.J."/>
            <person name="Sato H."/>
            <person name="Schaeffer S.W."/>
            <person name="Schatz M.C."/>
            <person name="Schlenke T."/>
            <person name="Schwartz R."/>
            <person name="Segarra C."/>
            <person name="Singh R.S."/>
            <person name="Sirot L."/>
            <person name="Sirota M."/>
            <person name="Sisneros N.B."/>
            <person name="Smith C.D."/>
            <person name="Smith T.F."/>
            <person name="Spieth J."/>
            <person name="Stage D.E."/>
            <person name="Stark A."/>
            <person name="Stephan W."/>
            <person name="Strausberg R.L."/>
            <person name="Strempel S."/>
            <person name="Sturgill D."/>
            <person name="Sutton G."/>
            <person name="Sutton G.G."/>
            <person name="Tao W."/>
            <person name="Teichmann S."/>
            <person name="Tobari Y.N."/>
            <person name="Tomimura Y."/>
            <person name="Tsolas J.M."/>
            <person name="Valente V.L."/>
            <person name="Venter E."/>
            <person name="Venter J.C."/>
            <person name="Vicario S."/>
            <person name="Vieira F.G."/>
            <person name="Vilella A.J."/>
            <person name="Villasante A."/>
            <person name="Walenz B."/>
            <person name="Wang J."/>
            <person name="Wasserman M."/>
            <person name="Watts T."/>
            <person name="Wilson D."/>
            <person name="Wilson R.K."/>
            <person name="Wing R.A."/>
            <person name="Wolfner M.F."/>
            <person name="Wong A."/>
            <person name="Wong G.K."/>
            <person name="Wu C.I."/>
            <person name="Wu G."/>
            <person name="Yamamoto D."/>
            <person name="Yang H.P."/>
            <person name="Yang S.P."/>
            <person name="Yorke J.A."/>
            <person name="Yoshida K."/>
            <person name="Zdobnov E."/>
            <person name="Zhang P."/>
            <person name="Zhang Y."/>
            <person name="Zimin A.V."/>
            <person name="Baldwin J."/>
            <person name="Abdouelleil A."/>
            <person name="Abdulkadir J."/>
            <person name="Abebe A."/>
            <person name="Abera B."/>
            <person name="Abreu J."/>
            <person name="Acer S.C."/>
            <person name="Aftuck L."/>
            <person name="Alexander A."/>
            <person name="An P."/>
            <person name="Anderson E."/>
            <person name="Anderson S."/>
            <person name="Arachi H."/>
            <person name="Azer M."/>
            <person name="Bachantsang P."/>
            <person name="Barry A."/>
            <person name="Bayul T."/>
            <person name="Berlin A."/>
            <person name="Bessette D."/>
            <person name="Bloom T."/>
            <person name="Blye J."/>
            <person name="Boguslavskiy L."/>
            <person name="Bonnet C."/>
            <person name="Boukhgalter B."/>
            <person name="Bourzgui I."/>
            <person name="Brown A."/>
            <person name="Cahill P."/>
            <person name="Channer S."/>
            <person name="Cheshatsang Y."/>
            <person name="Chuda L."/>
            <person name="Citroen M."/>
            <person name="Collymore A."/>
            <person name="Cooke P."/>
            <person name="Costello M."/>
            <person name="D'Aco K."/>
            <person name="Daza R."/>
            <person name="De Haan G."/>
            <person name="DeGray S."/>
            <person name="DeMaso C."/>
            <person name="Dhargay N."/>
            <person name="Dooley K."/>
            <person name="Dooley E."/>
            <person name="Doricent M."/>
            <person name="Dorje P."/>
            <person name="Dorjee K."/>
            <person name="Dupes A."/>
            <person name="Elong R."/>
            <person name="Falk J."/>
            <person name="Farina A."/>
            <person name="Faro S."/>
            <person name="Ferguson D."/>
            <person name="Fisher S."/>
            <person name="Foley C.D."/>
            <person name="Franke A."/>
            <person name="Friedrich D."/>
            <person name="Gadbois L."/>
            <person name="Gearin G."/>
            <person name="Gearin C.R."/>
            <person name="Giannoukos G."/>
            <person name="Goode T."/>
            <person name="Graham J."/>
            <person name="Grandbois E."/>
            <person name="Grewal S."/>
            <person name="Gyaltsen K."/>
            <person name="Hafez N."/>
            <person name="Hagos B."/>
            <person name="Hall J."/>
            <person name="Henson C."/>
            <person name="Hollinger A."/>
            <person name="Honan T."/>
            <person name="Huard M.D."/>
            <person name="Hughes L."/>
            <person name="Hurhula B."/>
            <person name="Husby M.E."/>
            <person name="Kamat A."/>
            <person name="Kanga B."/>
            <person name="Kashin S."/>
            <person name="Khazanovich D."/>
            <person name="Kisner P."/>
            <person name="Lance K."/>
            <person name="Lara M."/>
            <person name="Lee W."/>
            <person name="Lennon N."/>
            <person name="Letendre F."/>
            <person name="LeVine R."/>
            <person name="Lipovsky A."/>
            <person name="Liu X."/>
            <person name="Liu J."/>
            <person name="Liu S."/>
            <person name="Lokyitsang T."/>
            <person name="Lokyitsang Y."/>
            <person name="Lubonja R."/>
            <person name="Lui A."/>
            <person name="MacDonald P."/>
            <person name="Magnisalis V."/>
            <person name="Maru K."/>
            <person name="Matthews C."/>
            <person name="McCusker W."/>
            <person name="McDonough S."/>
            <person name="Mehta T."/>
            <person name="Meldrim J."/>
            <person name="Meneus L."/>
            <person name="Mihai O."/>
            <person name="Mihalev A."/>
            <person name="Mihova T."/>
            <person name="Mittelman R."/>
            <person name="Mlenga V."/>
            <person name="Montmayeur A."/>
            <person name="Mulrain L."/>
            <person name="Navidi A."/>
            <person name="Naylor J."/>
            <person name="Negash T."/>
            <person name="Nguyen T."/>
            <person name="Nguyen N."/>
            <person name="Nicol R."/>
            <person name="Norbu C."/>
            <person name="Norbu N."/>
            <person name="Novod N."/>
            <person name="O'Neill B."/>
            <person name="Osman S."/>
            <person name="Markiewicz E."/>
            <person name="Oyono O.L."/>
            <person name="Patti C."/>
            <person name="Phunkhang P."/>
            <person name="Pierre F."/>
            <person name="Priest M."/>
            <person name="Raghuraman S."/>
            <person name="Rege F."/>
            <person name="Reyes R."/>
            <person name="Rise C."/>
            <person name="Rogov P."/>
            <person name="Ross K."/>
            <person name="Ryan E."/>
            <person name="Settipalli S."/>
            <person name="Shea T."/>
            <person name="Sherpa N."/>
            <person name="Shi L."/>
            <person name="Shih D."/>
            <person name="Sparrow T."/>
            <person name="Spaulding J."/>
            <person name="Stalker J."/>
            <person name="Stange-Thomann N."/>
            <person name="Stavropoulos S."/>
            <person name="Stone C."/>
            <person name="Strader C."/>
            <person name="Tesfaye S."/>
            <person name="Thomson T."/>
            <person name="Thoulutsang Y."/>
            <person name="Thoulutsang D."/>
            <person name="Topham K."/>
            <person name="Topping I."/>
            <person name="Tsamla T."/>
            <person name="Vassiliev H."/>
            <person name="Vo A."/>
            <person name="Wangchuk T."/>
            <person name="Wangdi T."/>
            <person name="Weiand M."/>
            <person name="Wilkinson J."/>
            <person name="Wilson A."/>
            <person name="Yadav S."/>
            <person name="Young G."/>
            <person name="Yu Q."/>
            <person name="Zembek L."/>
            <person name="Zhong D."/>
            <person name="Zimmer A."/>
            <person name="Zwirko Z."/>
            <person name="Jaffe D.B."/>
            <person name="Alvarez P."/>
            <person name="Brockman W."/>
            <person name="Butler J."/>
            <person name="Chin C."/>
            <person name="Gnerre S."/>
            <person name="Grabherr M."/>
            <person name="Kleber M."/>
            <person name="Mauceli E."/>
            <person name="MacCallum I."/>
        </authorList>
    </citation>
    <scope>NUCLEOTIDE SEQUENCE [LARGE SCALE GENOMIC DNA]</scope>
    <source>
        <strain evidence="2">TSC#14024-0371.13</strain>
        <strain evidence="3">Tucson 14024-0371.13</strain>
    </source>
</reference>
<protein>
    <submittedName>
        <fullName evidence="1">Uncharacterized protein, isoform B</fullName>
    </submittedName>
    <submittedName>
        <fullName evidence="2">Uncharacterized protein, isoform C</fullName>
    </submittedName>
</protein>
<dbReference type="EMBL" id="CH903361">
    <property type="protein sequence ID" value="KPU72650.1"/>
    <property type="molecule type" value="Genomic_DNA"/>
</dbReference>
<reference evidence="2" key="3">
    <citation type="submission" date="2015-10" db="EMBL/GenBank/DDBJ databases">
        <authorList>
            <consortium name="FlyBase"/>
        </authorList>
    </citation>
    <scope>NUCLEOTIDE SEQUENCE</scope>
    <source>
        <strain evidence="2">TSC#14024-0371.13</strain>
    </source>
</reference>